<evidence type="ECO:0000256" key="3">
    <source>
        <dbReference type="ARBA" id="ARBA00012841"/>
    </source>
</evidence>
<keyword evidence="8" id="KW-0648">Protein biosynthesis</keyword>
<reference evidence="12" key="1">
    <citation type="submission" date="2021-01" db="EMBL/GenBank/DDBJ databases">
        <authorList>
            <person name="Corre E."/>
            <person name="Pelletier E."/>
            <person name="Niang G."/>
            <person name="Scheremetjew M."/>
            <person name="Finn R."/>
            <person name="Kale V."/>
            <person name="Holt S."/>
            <person name="Cochrane G."/>
            <person name="Meng A."/>
            <person name="Brown T."/>
            <person name="Cohen L."/>
        </authorList>
    </citation>
    <scope>NUCLEOTIDE SEQUENCE</scope>
    <source>
        <strain evidence="12">CCMP127</strain>
    </source>
</reference>
<comment type="subcellular location">
    <subcellularLocation>
        <location evidence="1">Cytoplasm</location>
    </subcellularLocation>
</comment>
<dbReference type="InterPro" id="IPR006195">
    <property type="entry name" value="aa-tRNA-synth_II"/>
</dbReference>
<accession>A0A7S3KXR4</accession>
<evidence type="ECO:0000256" key="1">
    <source>
        <dbReference type="ARBA" id="ARBA00004496"/>
    </source>
</evidence>
<dbReference type="InterPro" id="IPR002312">
    <property type="entry name" value="Asp/Asn-tRNA-synth_IIb"/>
</dbReference>
<keyword evidence="9" id="KW-0030">Aminoacyl-tRNA synthetase</keyword>
<evidence type="ECO:0000256" key="4">
    <source>
        <dbReference type="ARBA" id="ARBA00022490"/>
    </source>
</evidence>
<dbReference type="CDD" id="cd04320">
    <property type="entry name" value="AspRS_cyto_N"/>
    <property type="match status" value="1"/>
</dbReference>
<dbReference type="EMBL" id="HBIM01000085">
    <property type="protein sequence ID" value="CAE0401676.1"/>
    <property type="molecule type" value="Transcribed_RNA"/>
</dbReference>
<comment type="similarity">
    <text evidence="2">Belongs to the class-II aminoacyl-tRNA synthetase family. Type 2 subfamily.</text>
</comment>
<evidence type="ECO:0000256" key="6">
    <source>
        <dbReference type="ARBA" id="ARBA00022741"/>
    </source>
</evidence>
<dbReference type="Pfam" id="PF00152">
    <property type="entry name" value="tRNA-synt_2"/>
    <property type="match status" value="1"/>
</dbReference>
<dbReference type="GO" id="GO:0005524">
    <property type="term" value="F:ATP binding"/>
    <property type="evidence" value="ECO:0007669"/>
    <property type="project" value="UniProtKB-KW"/>
</dbReference>
<organism evidence="12">
    <name type="scientific">Amphora coffeiformis</name>
    <dbReference type="NCBI Taxonomy" id="265554"/>
    <lineage>
        <taxon>Eukaryota</taxon>
        <taxon>Sar</taxon>
        <taxon>Stramenopiles</taxon>
        <taxon>Ochrophyta</taxon>
        <taxon>Bacillariophyta</taxon>
        <taxon>Bacillariophyceae</taxon>
        <taxon>Bacillariophycidae</taxon>
        <taxon>Thalassiophysales</taxon>
        <taxon>Catenulaceae</taxon>
        <taxon>Amphora</taxon>
    </lineage>
</organism>
<evidence type="ECO:0000256" key="2">
    <source>
        <dbReference type="ARBA" id="ARBA00005312"/>
    </source>
</evidence>
<evidence type="ECO:0000256" key="7">
    <source>
        <dbReference type="ARBA" id="ARBA00022840"/>
    </source>
</evidence>
<evidence type="ECO:0000256" key="5">
    <source>
        <dbReference type="ARBA" id="ARBA00022598"/>
    </source>
</evidence>
<dbReference type="GO" id="GO:0004815">
    <property type="term" value="F:aspartate-tRNA ligase activity"/>
    <property type="evidence" value="ECO:0007669"/>
    <property type="project" value="UniProtKB-EC"/>
</dbReference>
<evidence type="ECO:0000256" key="8">
    <source>
        <dbReference type="ARBA" id="ARBA00022917"/>
    </source>
</evidence>
<dbReference type="GO" id="GO:0005829">
    <property type="term" value="C:cytosol"/>
    <property type="evidence" value="ECO:0007669"/>
    <property type="project" value="TreeGrafter"/>
</dbReference>
<evidence type="ECO:0000256" key="9">
    <source>
        <dbReference type="ARBA" id="ARBA00023146"/>
    </source>
</evidence>
<evidence type="ECO:0000256" key="10">
    <source>
        <dbReference type="ARBA" id="ARBA00047904"/>
    </source>
</evidence>
<keyword evidence="7" id="KW-0067">ATP-binding</keyword>
<sequence>MVFVLIRSALYSVQGIAMETKDGRISQAMIKYIAGLPAESVVDIGGVVTVPDQPVDSATQKMVEIHISSLHCMVKARLALPFQMEDACRPESGLETDVGEYNEEDGAPEGEDGVIRVGQKMRLDYRWLDLRTPANQAIFRIESMVGCLFRECLMKKGFVEIHTPKLIGGASEGGSDVFTLDYFGQPACLAMSPQLHKQMTAACSGFERVFESGPVFRAENSNTRRHLCEFTGLDLEMVIQEHYDEVLDVMSDMFIYIFDGINERCKEELERVREQHPFEDLKYLRPTLKLTFAEGCALLREAGIEQGDYEDLSTTNEKKLGNIVKKKYGTDFYFMDKYPLAVRPFYTMPDPNNPKLSNSYDFFIRGQEIVSGAQRIHDPDLLEERATAHGIPLDDIKAYVDSFRHGAQPHGGGGIGLERVVMLFLGLPNIRKTAWFPRTPKRIAP</sequence>
<name>A0A7S3KXR4_9STRA</name>
<dbReference type="PRINTS" id="PR01042">
    <property type="entry name" value="TRNASYNTHASP"/>
</dbReference>
<dbReference type="PANTHER" id="PTHR43450">
    <property type="entry name" value="ASPARTYL-TRNA SYNTHETASE"/>
    <property type="match status" value="1"/>
</dbReference>
<evidence type="ECO:0000259" key="11">
    <source>
        <dbReference type="PROSITE" id="PS50862"/>
    </source>
</evidence>
<dbReference type="NCBIfam" id="TIGR00458">
    <property type="entry name" value="aspS_nondisc"/>
    <property type="match status" value="1"/>
</dbReference>
<feature type="domain" description="Aminoacyl-transfer RNA synthetases class-II family profile" evidence="11">
    <location>
        <begin position="139"/>
        <end position="437"/>
    </location>
</feature>
<dbReference type="PANTHER" id="PTHR43450:SF1">
    <property type="entry name" value="ASPARTATE--TRNA LIGASE, CYTOPLASMIC"/>
    <property type="match status" value="1"/>
</dbReference>
<dbReference type="InterPro" id="IPR004364">
    <property type="entry name" value="Aa-tRNA-synt_II"/>
</dbReference>
<dbReference type="NCBIfam" id="NF003483">
    <property type="entry name" value="PRK05159.1"/>
    <property type="match status" value="1"/>
</dbReference>
<dbReference type="InterPro" id="IPR004523">
    <property type="entry name" value="Asp-tRNA_synthase_2"/>
</dbReference>
<protein>
    <recommendedName>
        <fullName evidence="3">aspartate--tRNA ligase</fullName>
        <ecNumber evidence="3">6.1.1.12</ecNumber>
    </recommendedName>
</protein>
<dbReference type="AlphaFoldDB" id="A0A7S3KXR4"/>
<keyword evidence="4" id="KW-0963">Cytoplasm</keyword>
<keyword evidence="6" id="KW-0547">Nucleotide-binding</keyword>
<dbReference type="CDD" id="cd00776">
    <property type="entry name" value="AsxRS_core"/>
    <property type="match status" value="1"/>
</dbReference>
<dbReference type="FunFam" id="3.30.930.10:FF:000013">
    <property type="entry name" value="Aspartate--tRNA ligase, cytoplasmic"/>
    <property type="match status" value="1"/>
</dbReference>
<dbReference type="InterPro" id="IPR012340">
    <property type="entry name" value="NA-bd_OB-fold"/>
</dbReference>
<dbReference type="Gene3D" id="2.40.50.140">
    <property type="entry name" value="Nucleic acid-binding proteins"/>
    <property type="match status" value="1"/>
</dbReference>
<dbReference type="GO" id="GO:0006422">
    <property type="term" value="P:aspartyl-tRNA aminoacylation"/>
    <property type="evidence" value="ECO:0007669"/>
    <property type="project" value="InterPro"/>
</dbReference>
<dbReference type="SUPFAM" id="SSF50249">
    <property type="entry name" value="Nucleic acid-binding proteins"/>
    <property type="match status" value="1"/>
</dbReference>
<dbReference type="HAMAP" id="MF_02075">
    <property type="entry name" value="Asp_tRNA_synth_type2"/>
    <property type="match status" value="1"/>
</dbReference>
<dbReference type="SUPFAM" id="SSF55681">
    <property type="entry name" value="Class II aaRS and biotin synthetases"/>
    <property type="match status" value="1"/>
</dbReference>
<comment type="catalytic activity">
    <reaction evidence="10">
        <text>tRNA(Asp) + L-aspartate + ATP = L-aspartyl-tRNA(Asp) + AMP + diphosphate</text>
        <dbReference type="Rhea" id="RHEA:19649"/>
        <dbReference type="Rhea" id="RHEA-COMP:9660"/>
        <dbReference type="Rhea" id="RHEA-COMP:9678"/>
        <dbReference type="ChEBI" id="CHEBI:29991"/>
        <dbReference type="ChEBI" id="CHEBI:30616"/>
        <dbReference type="ChEBI" id="CHEBI:33019"/>
        <dbReference type="ChEBI" id="CHEBI:78442"/>
        <dbReference type="ChEBI" id="CHEBI:78516"/>
        <dbReference type="ChEBI" id="CHEBI:456215"/>
        <dbReference type="EC" id="6.1.1.12"/>
    </reaction>
</comment>
<dbReference type="GO" id="GO:0003723">
    <property type="term" value="F:RNA binding"/>
    <property type="evidence" value="ECO:0007669"/>
    <property type="project" value="TreeGrafter"/>
</dbReference>
<gene>
    <name evidence="12" type="ORF">ACOF00016_LOCUS73</name>
</gene>
<dbReference type="InterPro" id="IPR045864">
    <property type="entry name" value="aa-tRNA-synth_II/BPL/LPL"/>
</dbReference>
<proteinExistence type="inferred from homology"/>
<dbReference type="GO" id="GO:0017101">
    <property type="term" value="C:aminoacyl-tRNA synthetase multienzyme complex"/>
    <property type="evidence" value="ECO:0007669"/>
    <property type="project" value="TreeGrafter"/>
</dbReference>
<dbReference type="EC" id="6.1.1.12" evidence="3"/>
<evidence type="ECO:0000313" key="12">
    <source>
        <dbReference type="EMBL" id="CAE0401676.1"/>
    </source>
</evidence>
<dbReference type="Gene3D" id="3.30.930.10">
    <property type="entry name" value="Bira Bifunctional Protein, Domain 2"/>
    <property type="match status" value="1"/>
</dbReference>
<dbReference type="PROSITE" id="PS50862">
    <property type="entry name" value="AA_TRNA_LIGASE_II"/>
    <property type="match status" value="1"/>
</dbReference>
<keyword evidence="5" id="KW-0436">Ligase</keyword>